<dbReference type="InterPro" id="IPR002018">
    <property type="entry name" value="CarbesteraseB"/>
</dbReference>
<accession>A0ABR0EDI7</accession>
<keyword evidence="3" id="KW-0732">Signal</keyword>
<sequence length="200" mass="21457">MIHHLILPTLLSAVVLATPIQERQPAPTVTIQNGTIIGSTSNGIDSFKGIPFAQPPTGNLRLRPPQSITQGFGTIQATAQPKACPQQSNQVDTSDLPSDVIGELVNSPLFQAITNAGEDCLTVNVQRPEGVRLVQGYYVRFVNSLDPNGGGMAEWPAWSNEGQTPQLLNFLAGGKTKVIADDFREGAYGYLVGNESQFRV</sequence>
<keyword evidence="6" id="KW-1185">Reference proteome</keyword>
<protein>
    <recommendedName>
        <fullName evidence="4">Carboxylesterase type B domain-containing protein</fullName>
    </recommendedName>
</protein>
<dbReference type="Gene3D" id="3.40.50.1820">
    <property type="entry name" value="alpha/beta hydrolase"/>
    <property type="match status" value="2"/>
</dbReference>
<keyword evidence="2" id="KW-0378">Hydrolase</keyword>
<dbReference type="InterPro" id="IPR029058">
    <property type="entry name" value="AB_hydrolase_fold"/>
</dbReference>
<evidence type="ECO:0000256" key="1">
    <source>
        <dbReference type="ARBA" id="ARBA00005964"/>
    </source>
</evidence>
<proteinExistence type="inferred from homology"/>
<feature type="chain" id="PRO_5046261653" description="Carboxylesterase type B domain-containing protein" evidence="3">
    <location>
        <begin position="18"/>
        <end position="200"/>
    </location>
</feature>
<dbReference type="PANTHER" id="PTHR43918">
    <property type="entry name" value="ACETYLCHOLINESTERASE"/>
    <property type="match status" value="1"/>
</dbReference>
<evidence type="ECO:0000256" key="3">
    <source>
        <dbReference type="SAM" id="SignalP"/>
    </source>
</evidence>
<name>A0ABR0EDI7_ZASCE</name>
<comment type="similarity">
    <text evidence="1">Belongs to the type-B carboxylesterase/lipase family.</text>
</comment>
<gene>
    <name evidence="5" type="ORF">PRZ48_009938</name>
</gene>
<evidence type="ECO:0000256" key="2">
    <source>
        <dbReference type="ARBA" id="ARBA00022801"/>
    </source>
</evidence>
<dbReference type="Pfam" id="PF00135">
    <property type="entry name" value="COesterase"/>
    <property type="match status" value="1"/>
</dbReference>
<dbReference type="EMBL" id="JAXOVC010000007">
    <property type="protein sequence ID" value="KAK4499424.1"/>
    <property type="molecule type" value="Genomic_DNA"/>
</dbReference>
<comment type="caution">
    <text evidence="5">The sequence shown here is derived from an EMBL/GenBank/DDBJ whole genome shotgun (WGS) entry which is preliminary data.</text>
</comment>
<evidence type="ECO:0000313" key="5">
    <source>
        <dbReference type="EMBL" id="KAK4499424.1"/>
    </source>
</evidence>
<dbReference type="InterPro" id="IPR050654">
    <property type="entry name" value="AChE-related_enzymes"/>
</dbReference>
<evidence type="ECO:0000259" key="4">
    <source>
        <dbReference type="Pfam" id="PF00135"/>
    </source>
</evidence>
<dbReference type="Proteomes" id="UP001305779">
    <property type="component" value="Unassembled WGS sequence"/>
</dbReference>
<feature type="signal peptide" evidence="3">
    <location>
        <begin position="1"/>
        <end position="17"/>
    </location>
</feature>
<dbReference type="SUPFAM" id="SSF53474">
    <property type="entry name" value="alpha/beta-Hydrolases"/>
    <property type="match status" value="1"/>
</dbReference>
<evidence type="ECO:0000313" key="6">
    <source>
        <dbReference type="Proteomes" id="UP001305779"/>
    </source>
</evidence>
<reference evidence="5 6" key="1">
    <citation type="journal article" date="2023" name="G3 (Bethesda)">
        <title>A chromosome-level genome assembly of Zasmidium syzygii isolated from banana leaves.</title>
        <authorList>
            <person name="van Westerhoven A.C."/>
            <person name="Mehrabi R."/>
            <person name="Talebi R."/>
            <person name="Steentjes M.B.F."/>
            <person name="Corcolon B."/>
            <person name="Chong P.A."/>
            <person name="Kema G.H.J."/>
            <person name="Seidl M.F."/>
        </authorList>
    </citation>
    <scope>NUCLEOTIDE SEQUENCE [LARGE SCALE GENOMIC DNA]</scope>
    <source>
        <strain evidence="5 6">P124</strain>
    </source>
</reference>
<dbReference type="PANTHER" id="PTHR43918:SF4">
    <property type="entry name" value="CARBOXYLIC ESTER HYDROLASE"/>
    <property type="match status" value="1"/>
</dbReference>
<feature type="domain" description="Carboxylesterase type B" evidence="4">
    <location>
        <begin position="26"/>
        <end position="129"/>
    </location>
</feature>
<organism evidence="5 6">
    <name type="scientific">Zasmidium cellare</name>
    <name type="common">Wine cellar mold</name>
    <name type="synonym">Racodium cellare</name>
    <dbReference type="NCBI Taxonomy" id="395010"/>
    <lineage>
        <taxon>Eukaryota</taxon>
        <taxon>Fungi</taxon>
        <taxon>Dikarya</taxon>
        <taxon>Ascomycota</taxon>
        <taxon>Pezizomycotina</taxon>
        <taxon>Dothideomycetes</taxon>
        <taxon>Dothideomycetidae</taxon>
        <taxon>Mycosphaerellales</taxon>
        <taxon>Mycosphaerellaceae</taxon>
        <taxon>Zasmidium</taxon>
    </lineage>
</organism>